<dbReference type="SMART" id="SM00320">
    <property type="entry name" value="WD40"/>
    <property type="match status" value="11"/>
</dbReference>
<feature type="repeat" description="WD" evidence="3">
    <location>
        <begin position="1226"/>
        <end position="1267"/>
    </location>
</feature>
<keyword evidence="1 3" id="KW-0853">WD repeat</keyword>
<dbReference type="OrthoDB" id="24966at2759"/>
<dbReference type="PROSITE" id="PS50082">
    <property type="entry name" value="WD_REPEATS_2"/>
    <property type="match status" value="6"/>
</dbReference>
<dbReference type="InterPro" id="IPR036322">
    <property type="entry name" value="WD40_repeat_dom_sf"/>
</dbReference>
<dbReference type="Proteomes" id="UP000054937">
    <property type="component" value="Unassembled WGS sequence"/>
</dbReference>
<dbReference type="PRINTS" id="PR00320">
    <property type="entry name" value="GPROTEINBRPT"/>
</dbReference>
<evidence type="ECO:0000313" key="5">
    <source>
        <dbReference type="EMBL" id="KRX03697.1"/>
    </source>
</evidence>
<organism evidence="5 6">
    <name type="scientific">Pseudocohnilembus persalinus</name>
    <name type="common">Ciliate</name>
    <dbReference type="NCBI Taxonomy" id="266149"/>
    <lineage>
        <taxon>Eukaryota</taxon>
        <taxon>Sar</taxon>
        <taxon>Alveolata</taxon>
        <taxon>Ciliophora</taxon>
        <taxon>Intramacronucleata</taxon>
        <taxon>Oligohymenophorea</taxon>
        <taxon>Scuticociliatia</taxon>
        <taxon>Philasterida</taxon>
        <taxon>Pseudocohnilembidae</taxon>
        <taxon>Pseudocohnilembus</taxon>
    </lineage>
</organism>
<dbReference type="PROSITE" id="PS00678">
    <property type="entry name" value="WD_REPEATS_1"/>
    <property type="match status" value="1"/>
</dbReference>
<dbReference type="CDD" id="cd00200">
    <property type="entry name" value="WD40"/>
    <property type="match status" value="2"/>
</dbReference>
<sequence>MRLIIEGEEKNQEQYEQIIERIHNYISQFYQFILLRPYIYKEDKKNIKSIVKQRMDTIQSNNNYLEMSLTQRLGISMQEQEMNGSDRSILKGENSIDLSFTDLNQQQQFIQHQQQVFLHNKKIVDTNKDNILTISSYEYNFGNAIFKKNEKELTITTKSGLCNLQEFIIERNKNKIQWKKKELFYLFKQMVKFVCFLFNYDYFYGEIMPLNIILEEIAPSKLIIKFINLSNITDSLESNQNSVSQIYSNSYIRFKKLEQHQTFLTKEERFKNEIFSVLRTFQFVCIYSQHDRDLQKTFMNNITKQSVFQLMDTIKYRVFYDWYQNDNQVKEIFNFMEQKILTEKYSYDELIQFIENQDLFMNSYSQEFNISDNENIARSLLLNTLRSTKSFSKQVILEKNYLFQQENFVGNYKCSPQEHGGQEYDLEQEIYKFLEFNTDNDRIQFEAILERDKLKENEIKENLKKLKIELEDLKLQDQKGSGWQVVKKIVNKEKEAEKALKLQRNQQQTEELEDNLKELKHQISKIQKLINEIPVQAQVLIILGEQGAGKTTFLLDLYKKLSARNFQNLDYFNFSQYTDLLTIENKLRNTLYEQDTQENFCYLLDSLNDIQEEVDLTILFQMAQRKNLKLVVGCRKNFFSENQFQNMYTFRGIYPQNIQRQKIKFQYLRAFDKNQIQQYVGKFIQSAIVKKIMFQTKVFKQPNQYLDKFFRNDLLLKMAQNPLFLRLLMEAYPKIESKLEEQLKKPFIIKEDFYKKYYSKYNIFQEFTQIWFQRELEKWNEKGNLEKKDEIQEFNNLLAFQLYKNNQLSFKYNFILQVGKKFDNVEQLFKCSPLNKVNEICEYKHSFFKEFFVAKTIIAELEILIIQHLRDPKANLNILQLKACNLNQKLLTMKDQSILNLVTDHFIYFSQHQNVLKDFLLINIMMATKNQLGEHISNIAANAATIFNALNFSFSELDLSNTKLNGALLMQAIMHKTNLQGAVLDDVNLTDAILTEANFDGASMKNVNFGRLPHLIGHQSSVMALSFSPTNSYIVSGGSFDNKVILWNYLTGEKISELSGHSSTIYDVKFSPDGRKIATGSQVSYNETLRIWDGETGEPISVIPKFNRTIEFLEWSPDSNYLVTVGQQLKQWDIEKCTERKQLKGYKNLRGCKYTPDGEYIVFGTEKYQICIMKEHDFQVETTLKGHTNEINGLEVSKDGKFIVSVSEDNTIRVWNIQSKQQIQIIKGTQEKFTSVTISPQNKYIAAGCYDKSIHIWHMLSGAKFRQLDGHTDDIHCVEFSPDGSYIASGSSDELIRLWQLDSSGTLKYMQGQDEIIMALGCYKIGTTSYLIAGLQKGIIKYWNLDTGDKIREDQLDYGEGNLEQILISDSGKYAVLVNQRTKIIYYYNLKKKLLIWKMNEKQQYSVLSLCFFPNMAYLVVGSQYYFTYLWNLSDGEQTKQFMGQNKHLTYNQINQLEGKQGDVLSVTVSHNNQLLACGYIDGTIIVFGLELQGHKEIHYLIGHDNWVTSLSFSFDNQFLVSGSNDTTFKFWSMEFGREQLEIDDHYRVYLRLHICK</sequence>
<keyword evidence="4" id="KW-0175">Coiled coil</keyword>
<protein>
    <submittedName>
        <fullName evidence="5">WD40-repeat-containing domain</fullName>
    </submittedName>
</protein>
<dbReference type="InterPro" id="IPR020472">
    <property type="entry name" value="WD40_PAC1"/>
</dbReference>
<evidence type="ECO:0000256" key="2">
    <source>
        <dbReference type="ARBA" id="ARBA00022737"/>
    </source>
</evidence>
<dbReference type="Pfam" id="PF00805">
    <property type="entry name" value="Pentapeptide"/>
    <property type="match status" value="1"/>
</dbReference>
<dbReference type="PANTHER" id="PTHR19848:SF8">
    <property type="entry name" value="F-BOX AND WD REPEAT DOMAIN CONTAINING 7"/>
    <property type="match status" value="1"/>
</dbReference>
<dbReference type="Gene3D" id="2.130.10.10">
    <property type="entry name" value="YVTN repeat-like/Quinoprotein amine dehydrogenase"/>
    <property type="match status" value="3"/>
</dbReference>
<keyword evidence="2" id="KW-0677">Repeat</keyword>
<reference evidence="5 6" key="1">
    <citation type="journal article" date="2015" name="Sci. Rep.">
        <title>Genome of the facultative scuticociliatosis pathogen Pseudocohnilembus persalinus provides insight into its virulence through horizontal gene transfer.</title>
        <authorList>
            <person name="Xiong J."/>
            <person name="Wang G."/>
            <person name="Cheng J."/>
            <person name="Tian M."/>
            <person name="Pan X."/>
            <person name="Warren A."/>
            <person name="Jiang C."/>
            <person name="Yuan D."/>
            <person name="Miao W."/>
        </authorList>
    </citation>
    <scope>NUCLEOTIDE SEQUENCE [LARGE SCALE GENOMIC DNA]</scope>
    <source>
        <strain evidence="5">36N120E</strain>
    </source>
</reference>
<accession>A0A0V0QNM8</accession>
<dbReference type="InterPro" id="IPR001646">
    <property type="entry name" value="5peptide_repeat"/>
</dbReference>
<dbReference type="Gene3D" id="2.160.20.80">
    <property type="entry name" value="E3 ubiquitin-protein ligase SopA"/>
    <property type="match status" value="1"/>
</dbReference>
<dbReference type="SUPFAM" id="SSF141571">
    <property type="entry name" value="Pentapeptide repeat-like"/>
    <property type="match status" value="1"/>
</dbReference>
<evidence type="ECO:0000256" key="1">
    <source>
        <dbReference type="ARBA" id="ARBA00022574"/>
    </source>
</evidence>
<dbReference type="Pfam" id="PF00400">
    <property type="entry name" value="WD40"/>
    <property type="match status" value="7"/>
</dbReference>
<dbReference type="SUPFAM" id="SSF52540">
    <property type="entry name" value="P-loop containing nucleoside triphosphate hydrolases"/>
    <property type="match status" value="1"/>
</dbReference>
<dbReference type="InterPro" id="IPR027417">
    <property type="entry name" value="P-loop_NTPase"/>
</dbReference>
<dbReference type="EMBL" id="LDAU01000127">
    <property type="protein sequence ID" value="KRX03697.1"/>
    <property type="molecule type" value="Genomic_DNA"/>
</dbReference>
<feature type="repeat" description="WD" evidence="3">
    <location>
        <begin position="1268"/>
        <end position="1309"/>
    </location>
</feature>
<feature type="repeat" description="WD" evidence="3">
    <location>
        <begin position="1184"/>
        <end position="1225"/>
    </location>
</feature>
<feature type="repeat" description="WD" evidence="3">
    <location>
        <begin position="1015"/>
        <end position="1057"/>
    </location>
</feature>
<keyword evidence="6" id="KW-1185">Reference proteome</keyword>
<gene>
    <name evidence="5" type="ORF">PPERSA_03658</name>
</gene>
<feature type="repeat" description="WD" evidence="3">
    <location>
        <begin position="1058"/>
        <end position="1102"/>
    </location>
</feature>
<dbReference type="InParanoid" id="A0A0V0QNM8"/>
<dbReference type="InterPro" id="IPR019775">
    <property type="entry name" value="WD40_repeat_CS"/>
</dbReference>
<evidence type="ECO:0000256" key="4">
    <source>
        <dbReference type="SAM" id="Coils"/>
    </source>
</evidence>
<dbReference type="SUPFAM" id="SSF50978">
    <property type="entry name" value="WD40 repeat-like"/>
    <property type="match status" value="2"/>
</dbReference>
<dbReference type="PANTHER" id="PTHR19848">
    <property type="entry name" value="WD40 REPEAT PROTEIN"/>
    <property type="match status" value="1"/>
</dbReference>
<dbReference type="InterPro" id="IPR015943">
    <property type="entry name" value="WD40/YVTN_repeat-like_dom_sf"/>
</dbReference>
<evidence type="ECO:0000313" key="6">
    <source>
        <dbReference type="Proteomes" id="UP000054937"/>
    </source>
</evidence>
<evidence type="ECO:0000256" key="3">
    <source>
        <dbReference type="PROSITE-ProRule" id="PRU00221"/>
    </source>
</evidence>
<feature type="coiled-coil region" evidence="4">
    <location>
        <begin position="449"/>
        <end position="532"/>
    </location>
</feature>
<dbReference type="InterPro" id="IPR001680">
    <property type="entry name" value="WD40_rpt"/>
</dbReference>
<proteinExistence type="predicted"/>
<comment type="caution">
    <text evidence="5">The sequence shown here is derived from an EMBL/GenBank/DDBJ whole genome shotgun (WGS) entry which is preliminary data.</text>
</comment>
<dbReference type="PROSITE" id="PS50294">
    <property type="entry name" value="WD_REPEATS_REGION"/>
    <property type="match status" value="5"/>
</dbReference>
<feature type="repeat" description="WD" evidence="3">
    <location>
        <begin position="1501"/>
        <end position="1542"/>
    </location>
</feature>
<dbReference type="OMA" id="NECHISH"/>
<name>A0A0V0QNM8_PSEPJ</name>